<accession>A0ABU8SQF9</accession>
<dbReference type="RefSeq" id="WP_339980305.1">
    <property type="nucleotide sequence ID" value="NZ_JAQPZS010000003.1"/>
</dbReference>
<gene>
    <name evidence="1" type="ORF">PQI24_04460</name>
</gene>
<name>A0ABU8SQF9_9GAMM</name>
<keyword evidence="2" id="KW-1185">Reference proteome</keyword>
<organism evidence="1 2">
    <name type="scientific">Pseudoalteromonas lipolytica</name>
    <dbReference type="NCBI Taxonomy" id="570156"/>
    <lineage>
        <taxon>Bacteria</taxon>
        <taxon>Pseudomonadati</taxon>
        <taxon>Pseudomonadota</taxon>
        <taxon>Gammaproteobacteria</taxon>
        <taxon>Alteromonadales</taxon>
        <taxon>Pseudoalteromonadaceae</taxon>
        <taxon>Pseudoalteromonas</taxon>
    </lineage>
</organism>
<evidence type="ECO:0000313" key="1">
    <source>
        <dbReference type="EMBL" id="MEJ6495269.1"/>
    </source>
</evidence>
<evidence type="ECO:0000313" key="2">
    <source>
        <dbReference type="Proteomes" id="UP001377972"/>
    </source>
</evidence>
<sequence>MTKLDLPYQHSNFYKEKPIFNIQREYALKDCLYKVNKLNKCIFITGEEGIGKTVFLSQITESLEQDVVTLFLNPLNSLSCDPELIKQDIVEQISWIVNGHGIEQKSFSSVKTYSSYCNFLSKYCDSNRKEVVFIIDGLDDIESDFIFDSIIDFLPFHIRYFKFLISSNNQELYDKFLKADYSIDYFSVPLMNDDECYLFFKDVDKCDVDDILRAYPPVPEKLMSIKRLVDKGYTVSDILDKYGEHNDSFIEGEFKFNKELIDKNELVISFVVFCPIKVSITEICEVFGVEKNVFLDVLNSMSIIRVNGTLLEIVSSAMADYLKIELAKNRAKLDGLIKDFISTKKTNSENILSILNYKRDVEDYEGVIKELSSESIVDIYRDKNSLNSLQQILKIGVDASVDEAFYVDKIKFSHLSSLFKGVSEISVLKSEIECYLKEGDFSSAIRIANSINIIEDKIQILAMIATGQKSSDLVTDEDIVSQIQYLYSGIDIEHLEIETAMDISVAIFPIFPELSFNIISKIDGSNKSGGNKSDYAYARLYFEAVLKNSDELDSLDLDSFNVDDKFKDSMRKIKDLKAGDSLSKLFNNIKSLGIQNGDKIGLIAESLKLFPDFEGAQELVSYSLDLITETPDFSSNCTVYRDLSSSLTNVINQEVAESNYRKIINQLPRLEKIGPTVDYVDVLLNLAEYESKYKNCTDRHRDIFNYVKNNINDLLVSMRSIMSIQASWHKLEFNNYWGVLQEHKNSVFNDLLKVTAQHYTLLKDVIVEEALINLSSSMVWCNKINTQERRDRAICNTVVSYILSNDQFDIDECSKYIKRIKSDFEFTRAARVLASKLSTKEIIKKSSFDKVRKLKNKIINNNDKSHFIAYLITSYSYVDGSTEEVKDNLINELKESFSAIDADWNKVNAGFSLANILIKKEAGLANYFRNCISEIRDDSTIDVSEIKSAYSRCVDLAIRCNNSILKFDYKEDNVSSIIKRIDMLSGNIEKSRLYARLISSIQNNNYNNQARVLIEKYICPLLDSYCGNEGKEYSLVFYSLSPVVFNYDKEMFNKYLGLVSDENLKNEMVSNTISNIFEKVMVFEPFYYTDKHSYKMSFIEVKDVFNLASFITFDWLVYSNVKRLTLSLKMSCKNDSFTQTQKLEIPSFYDALINMMPMDGGVAHEGYKICLEALKLNFKNEKSMDSWFGLIERARKISNLADSVYTESCVLELATNLKTTKRKELLIELIQKVNKVEVSIEKIDLIETIYSSCKEIDRALVKKSLRDALLLTTDENTFEFERKRKELIDSFFEVDSKLSSTLTSLTDLDPHRRKLIADNVEQKKKIEKLNDSFSDFGSSKLEAFQQDDFSKFCHDQLAKINANKAVKRKSSQLLGFLKNIQCLDSNNLHVVLSFFVQAYADNFKKKNLLISHIQPIFDSFISNSTLFCEVYKIKTTFTDVNVDTEDSLVLDLGSEQVSKASDFIKRWFNKSKVEEIFISEPYFSLEDLSFINECIDRDYSTDVKVVTSLAVYEKFNKEMQETGGFTDLDEYLEYFWSQNICPDSNPRIEIFFAGTKSTREPLLHDRWWLNGKGVGGVKLGTSINGIGSKVSGINILSPDDASNVYNRMNGITKKLVKESKGEKVVYKSAMII</sequence>
<dbReference type="SUPFAM" id="SSF52540">
    <property type="entry name" value="P-loop containing nucleoside triphosphate hydrolases"/>
    <property type="match status" value="1"/>
</dbReference>
<reference evidence="1 2" key="1">
    <citation type="submission" date="2023-01" db="EMBL/GenBank/DDBJ databases">
        <title>Trichodesmium-associated heterotrophic epibiont bacteria.</title>
        <authorList>
            <person name="Cleveland C.S."/>
            <person name="Webb E.A."/>
        </authorList>
    </citation>
    <scope>NUCLEOTIDE SEQUENCE [LARGE SCALE GENOMIC DNA]</scope>
    <source>
        <strain evidence="1 2">USCH2</strain>
    </source>
</reference>
<proteinExistence type="predicted"/>
<evidence type="ECO:0008006" key="3">
    <source>
        <dbReference type="Google" id="ProtNLM"/>
    </source>
</evidence>
<dbReference type="EMBL" id="JAQPZS010000003">
    <property type="protein sequence ID" value="MEJ6495269.1"/>
    <property type="molecule type" value="Genomic_DNA"/>
</dbReference>
<protein>
    <recommendedName>
        <fullName evidence="3">NACHT domain-containing protein</fullName>
    </recommendedName>
</protein>
<dbReference type="Proteomes" id="UP001377972">
    <property type="component" value="Unassembled WGS sequence"/>
</dbReference>
<dbReference type="Gene3D" id="3.40.50.300">
    <property type="entry name" value="P-loop containing nucleotide triphosphate hydrolases"/>
    <property type="match status" value="1"/>
</dbReference>
<comment type="caution">
    <text evidence="1">The sequence shown here is derived from an EMBL/GenBank/DDBJ whole genome shotgun (WGS) entry which is preliminary data.</text>
</comment>
<dbReference type="InterPro" id="IPR027417">
    <property type="entry name" value="P-loop_NTPase"/>
</dbReference>